<dbReference type="Proteomes" id="UP000036867">
    <property type="component" value="Unassembled WGS sequence"/>
</dbReference>
<keyword evidence="5 6" id="KW-0472">Membrane</keyword>
<dbReference type="STRING" id="263475.AMD00_12520"/>
<accession>A0A0M0LDM1</accession>
<evidence type="ECO:0000256" key="2">
    <source>
        <dbReference type="ARBA" id="ARBA00006694"/>
    </source>
</evidence>
<comment type="similarity">
    <text evidence="2 6">Belongs to the UPF0154 family.</text>
</comment>
<evidence type="ECO:0000256" key="1">
    <source>
        <dbReference type="ARBA" id="ARBA00004167"/>
    </source>
</evidence>
<dbReference type="EMBL" id="LILB01000005">
    <property type="protein sequence ID" value="KOO49200.1"/>
    <property type="molecule type" value="Genomic_DNA"/>
</dbReference>
<keyword evidence="8" id="KW-1185">Reference proteome</keyword>
<protein>
    <recommendedName>
        <fullName evidence="6">UPF0154 protein AMD00_12520</fullName>
    </recommendedName>
</protein>
<reference evidence="8" key="1">
    <citation type="submission" date="2015-08" db="EMBL/GenBank/DDBJ databases">
        <title>Fjat-10028 dsm 16317.</title>
        <authorList>
            <person name="Liu B."/>
            <person name="Wang J."/>
            <person name="Zhu Y."/>
            <person name="Liu G."/>
            <person name="Chen Q."/>
            <person name="Chen Z."/>
            <person name="Lan J."/>
            <person name="Che J."/>
            <person name="Ge C."/>
            <person name="Shi H."/>
            <person name="Pan Z."/>
            <person name="Liu X."/>
        </authorList>
    </citation>
    <scope>NUCLEOTIDE SEQUENCE [LARGE SCALE GENOMIC DNA]</scope>
    <source>
        <strain evidence="8">DSM 16317</strain>
    </source>
</reference>
<evidence type="ECO:0000313" key="7">
    <source>
        <dbReference type="EMBL" id="KOO49200.1"/>
    </source>
</evidence>
<keyword evidence="3 6" id="KW-0812">Transmembrane</keyword>
<evidence type="ECO:0000256" key="6">
    <source>
        <dbReference type="HAMAP-Rule" id="MF_00363"/>
    </source>
</evidence>
<dbReference type="AlphaFoldDB" id="A0A0M0LDM1"/>
<evidence type="ECO:0000256" key="3">
    <source>
        <dbReference type="ARBA" id="ARBA00022692"/>
    </source>
</evidence>
<dbReference type="Pfam" id="PF03672">
    <property type="entry name" value="UPF0154"/>
    <property type="match status" value="1"/>
</dbReference>
<gene>
    <name evidence="7" type="ORF">AMD00_12520</name>
</gene>
<feature type="transmembrane region" description="Helical" evidence="6">
    <location>
        <begin position="12"/>
        <end position="33"/>
    </location>
</feature>
<organism evidence="7 8">
    <name type="scientific">Viridibacillus arvi</name>
    <dbReference type="NCBI Taxonomy" id="263475"/>
    <lineage>
        <taxon>Bacteria</taxon>
        <taxon>Bacillati</taxon>
        <taxon>Bacillota</taxon>
        <taxon>Bacilli</taxon>
        <taxon>Bacillales</taxon>
        <taxon>Caryophanaceae</taxon>
        <taxon>Viridibacillus</taxon>
    </lineage>
</organism>
<evidence type="ECO:0000313" key="8">
    <source>
        <dbReference type="Proteomes" id="UP000036867"/>
    </source>
</evidence>
<proteinExistence type="inferred from homology"/>
<sequence>MKLGGGKPVNTTLWIILVIVALIAGVAIGFFVARQYMMKYLKDNPPINEQMLRVMMSQMGRKPSEKQIKQMMNSMNKLSGK</sequence>
<comment type="caution">
    <text evidence="7">The sequence shown here is derived from an EMBL/GenBank/DDBJ whole genome shotgun (WGS) entry which is preliminary data.</text>
</comment>
<dbReference type="GO" id="GO:0005886">
    <property type="term" value="C:plasma membrane"/>
    <property type="evidence" value="ECO:0007669"/>
    <property type="project" value="UniProtKB-SubCell"/>
</dbReference>
<dbReference type="HAMAP" id="MF_00363">
    <property type="entry name" value="UPF0154"/>
    <property type="match status" value="1"/>
</dbReference>
<dbReference type="InterPro" id="IPR005359">
    <property type="entry name" value="UPF0154"/>
</dbReference>
<evidence type="ECO:0000256" key="5">
    <source>
        <dbReference type="ARBA" id="ARBA00023136"/>
    </source>
</evidence>
<name>A0A0M0LDM1_9BACL</name>
<evidence type="ECO:0000256" key="4">
    <source>
        <dbReference type="ARBA" id="ARBA00022989"/>
    </source>
</evidence>
<keyword evidence="6" id="KW-1003">Cell membrane</keyword>
<keyword evidence="4 6" id="KW-1133">Transmembrane helix</keyword>
<dbReference type="OrthoDB" id="1769076at2"/>
<comment type="subcellular location">
    <subcellularLocation>
        <location evidence="6">Cell membrane</location>
        <topology evidence="6">Single-pass membrane protein</topology>
    </subcellularLocation>
    <subcellularLocation>
        <location evidence="1">Membrane</location>
        <topology evidence="1">Single-pass membrane protein</topology>
    </subcellularLocation>
</comment>
<dbReference type="PATRIC" id="fig|263475.3.peg.3760"/>